<dbReference type="CDD" id="cd01300">
    <property type="entry name" value="YtcJ_like"/>
    <property type="match status" value="1"/>
</dbReference>
<dbReference type="InterPro" id="IPR011059">
    <property type="entry name" value="Metal-dep_hydrolase_composite"/>
</dbReference>
<dbReference type="Gene3D" id="2.30.40.10">
    <property type="entry name" value="Urease, subunit C, domain 1"/>
    <property type="match status" value="1"/>
</dbReference>
<dbReference type="SUPFAM" id="SSF51556">
    <property type="entry name" value="Metallo-dependent hydrolases"/>
    <property type="match status" value="1"/>
</dbReference>
<dbReference type="AlphaFoldDB" id="A0A840TLK4"/>
<keyword evidence="3" id="KW-1185">Reference proteome</keyword>
<gene>
    <name evidence="2" type="ORF">HNQ92_001941</name>
</gene>
<evidence type="ECO:0000313" key="2">
    <source>
        <dbReference type="EMBL" id="MBB5283815.1"/>
    </source>
</evidence>
<dbReference type="GO" id="GO:0016810">
    <property type="term" value="F:hydrolase activity, acting on carbon-nitrogen (but not peptide) bonds"/>
    <property type="evidence" value="ECO:0007669"/>
    <property type="project" value="InterPro"/>
</dbReference>
<dbReference type="Proteomes" id="UP000557307">
    <property type="component" value="Unassembled WGS sequence"/>
</dbReference>
<dbReference type="InterPro" id="IPR032466">
    <property type="entry name" value="Metal_Hydrolase"/>
</dbReference>
<dbReference type="PROSITE" id="PS51257">
    <property type="entry name" value="PROKAR_LIPOPROTEIN"/>
    <property type="match status" value="1"/>
</dbReference>
<evidence type="ECO:0000313" key="3">
    <source>
        <dbReference type="Proteomes" id="UP000557307"/>
    </source>
</evidence>
<dbReference type="Pfam" id="PF07969">
    <property type="entry name" value="Amidohydro_3"/>
    <property type="match status" value="1"/>
</dbReference>
<dbReference type="SUPFAM" id="SSF51338">
    <property type="entry name" value="Composite domain of metallo-dependent hydrolases"/>
    <property type="match status" value="1"/>
</dbReference>
<reference evidence="2 3" key="1">
    <citation type="submission" date="2020-08" db="EMBL/GenBank/DDBJ databases">
        <title>Genomic Encyclopedia of Type Strains, Phase IV (KMG-IV): sequencing the most valuable type-strain genomes for metagenomic binning, comparative biology and taxonomic classification.</title>
        <authorList>
            <person name="Goeker M."/>
        </authorList>
    </citation>
    <scope>NUCLEOTIDE SEQUENCE [LARGE SCALE GENOMIC DNA]</scope>
    <source>
        <strain evidence="2 3">DSM 105074</strain>
    </source>
</reference>
<dbReference type="InterPro" id="IPR013108">
    <property type="entry name" value="Amidohydro_3"/>
</dbReference>
<dbReference type="Gene3D" id="3.20.20.140">
    <property type="entry name" value="Metal-dependent hydrolases"/>
    <property type="match status" value="1"/>
</dbReference>
<accession>A0A840TLK4</accession>
<dbReference type="Gene3D" id="3.10.310.70">
    <property type="match status" value="1"/>
</dbReference>
<dbReference type="InterPro" id="IPR033932">
    <property type="entry name" value="YtcJ-like"/>
</dbReference>
<evidence type="ECO:0000259" key="1">
    <source>
        <dbReference type="Pfam" id="PF07969"/>
    </source>
</evidence>
<sequence>MYNILRLLFLNIIVFVSGCRVRTSVDLIVHHAQVYTVDSSFTIHEAFAVKDGQFLAVGTSADILREYEADSVVDAQGNAIYPGFYDPHSHFLGLGQMLDVANLVGTSSYEEIIEKLKAFRQQNPDQAWLIGRGWDQNDWPTKQFPDNRRLDEAFPDVPVFITRIDGHAALANSKALRLARISASTRTDGGLVELRNGQPTGILIDNAMQFVRLVIPRPTVEEKKEMLQAAEKACLAVGLTSVSDAGIDRPDIELIDQMHREGTLKIRDYAMISVSPTNLDYYLPKGTYQSDRLTVASFKIYADGALGSRGACLLAPYADSPTSGFLLASPAELDDFISRIAKSTFQANTHCIGDSANRLVLDLYGKYLGGANERRWRIEHAQVVAPDDVPKFGTFNVIPSVQPTHTTSDMYWAGERLGPERVRTAYAFKDLLQQNGLIAFGSDFPVEDINPLFGFHAAVARVDAKGYPPGGFQKENAVSRPDALRAMTIWAAYANFEEKKRGSIEVGKLADFVMLEKDIMKIPENELRAVRVLRTVIGGETLYGR</sequence>
<dbReference type="PANTHER" id="PTHR22642:SF2">
    <property type="entry name" value="PROTEIN LONG AFTER FAR-RED 3"/>
    <property type="match status" value="1"/>
</dbReference>
<feature type="domain" description="Amidohydrolase 3" evidence="1">
    <location>
        <begin position="72"/>
        <end position="543"/>
    </location>
</feature>
<organism evidence="2 3">
    <name type="scientific">Rhabdobacter roseus</name>
    <dbReference type="NCBI Taxonomy" id="1655419"/>
    <lineage>
        <taxon>Bacteria</taxon>
        <taxon>Pseudomonadati</taxon>
        <taxon>Bacteroidota</taxon>
        <taxon>Cytophagia</taxon>
        <taxon>Cytophagales</taxon>
        <taxon>Cytophagaceae</taxon>
        <taxon>Rhabdobacter</taxon>
    </lineage>
</organism>
<proteinExistence type="predicted"/>
<dbReference type="EMBL" id="JACHGF010000002">
    <property type="protein sequence ID" value="MBB5283815.1"/>
    <property type="molecule type" value="Genomic_DNA"/>
</dbReference>
<name>A0A840TLK4_9BACT</name>
<dbReference type="PANTHER" id="PTHR22642">
    <property type="entry name" value="IMIDAZOLONEPROPIONASE"/>
    <property type="match status" value="1"/>
</dbReference>
<dbReference type="RefSeq" id="WP_184173515.1">
    <property type="nucleotide sequence ID" value="NZ_JACHGF010000002.1"/>
</dbReference>
<comment type="caution">
    <text evidence="2">The sequence shown here is derived from an EMBL/GenBank/DDBJ whole genome shotgun (WGS) entry which is preliminary data.</text>
</comment>
<protein>
    <recommendedName>
        <fullName evidence="1">Amidohydrolase 3 domain-containing protein</fullName>
    </recommendedName>
</protein>